<evidence type="ECO:0000256" key="2">
    <source>
        <dbReference type="ARBA" id="ARBA00022448"/>
    </source>
</evidence>
<keyword evidence="4" id="KW-0175">Coiled coil</keyword>
<sequence length="195" mass="22335">MTLEEKIAHIRSVSMEEARTEGNSIISSYKEALEKVFEDHKREAQHQAQTRIKAETTNARLQRNQAMAKAQLDLKREQSKVQQELKDKIFDEVHQLIAAYRKTPEYDRFLADCIKNALDFAGREEMTIYIDPSDQEKKSALEKETGVLLTISAEDFIGGVRSVIRSRNILIDHSFKTALQNEYDQFMLQGGEGLG</sequence>
<evidence type="ECO:0000256" key="3">
    <source>
        <dbReference type="ARBA" id="ARBA00023065"/>
    </source>
</evidence>
<dbReference type="SUPFAM" id="SSF160527">
    <property type="entry name" value="V-type ATPase subunit E-like"/>
    <property type="match status" value="1"/>
</dbReference>
<dbReference type="InterPro" id="IPR038495">
    <property type="entry name" value="ATPase_E_C"/>
</dbReference>
<dbReference type="Proteomes" id="UP001305815">
    <property type="component" value="Chromosome"/>
</dbReference>
<accession>A0ABN6YZE0</accession>
<dbReference type="InterPro" id="IPR002842">
    <property type="entry name" value="ATPase_V1_Esu"/>
</dbReference>
<keyword evidence="3" id="KW-0406">Ion transport</keyword>
<organism evidence="5 6">
    <name type="scientific">Claveliimonas bilis</name>
    <dbReference type="NCBI Taxonomy" id="3028070"/>
    <lineage>
        <taxon>Bacteria</taxon>
        <taxon>Bacillati</taxon>
        <taxon>Bacillota</taxon>
        <taxon>Clostridia</taxon>
        <taxon>Lachnospirales</taxon>
        <taxon>Lachnospiraceae</taxon>
        <taxon>Claveliimonas</taxon>
    </lineage>
</organism>
<dbReference type="Gene3D" id="3.30.2320.30">
    <property type="entry name" value="ATP synthase, E subunit, C-terminal"/>
    <property type="match status" value="1"/>
</dbReference>
<evidence type="ECO:0008006" key="7">
    <source>
        <dbReference type="Google" id="ProtNLM"/>
    </source>
</evidence>
<proteinExistence type="inferred from homology"/>
<keyword evidence="6" id="KW-1185">Reference proteome</keyword>
<evidence type="ECO:0000256" key="4">
    <source>
        <dbReference type="SAM" id="Coils"/>
    </source>
</evidence>
<evidence type="ECO:0000256" key="1">
    <source>
        <dbReference type="ARBA" id="ARBA00005901"/>
    </source>
</evidence>
<evidence type="ECO:0000313" key="5">
    <source>
        <dbReference type="EMBL" id="BDZ78555.1"/>
    </source>
</evidence>
<reference evidence="6" key="1">
    <citation type="journal article" date="2023" name="Int. J. Syst. Evol. Microbiol.">
        <title>Claveliimonas bilis gen. nov., sp. nov., deoxycholic acid-producing bacteria isolated from human faeces, and reclassification of Sellimonas monacensis Zenner et al. 2021 as Claveliimonas monacensis comb. nov.</title>
        <authorList>
            <person name="Hisatomi A."/>
            <person name="Kastawa N.W.E.P.G."/>
            <person name="Song I."/>
            <person name="Ohkuma M."/>
            <person name="Fukiya S."/>
            <person name="Sakamoto M."/>
        </authorList>
    </citation>
    <scope>NUCLEOTIDE SEQUENCE [LARGE SCALE GENOMIC DNA]</scope>
    <source>
        <strain evidence="6">12BBH14</strain>
    </source>
</reference>
<keyword evidence="2" id="KW-0813">Transport</keyword>
<dbReference type="EMBL" id="AP027742">
    <property type="protein sequence ID" value="BDZ78555.1"/>
    <property type="molecule type" value="Genomic_DNA"/>
</dbReference>
<name>A0ABN6YZE0_9FIRM</name>
<feature type="coiled-coil region" evidence="4">
    <location>
        <begin position="58"/>
        <end position="87"/>
    </location>
</feature>
<gene>
    <name evidence="5" type="ORF">Lac1_27380</name>
</gene>
<comment type="similarity">
    <text evidence="1">Belongs to the V-ATPase E subunit family.</text>
</comment>
<evidence type="ECO:0000313" key="6">
    <source>
        <dbReference type="Proteomes" id="UP001305815"/>
    </source>
</evidence>
<protein>
    <recommendedName>
        <fullName evidence="7">V-type proton ATPase subunit E</fullName>
    </recommendedName>
</protein>
<dbReference type="RefSeq" id="WP_230105141.1">
    <property type="nucleotide sequence ID" value="NZ_AP024845.1"/>
</dbReference>
<dbReference type="Pfam" id="PF01991">
    <property type="entry name" value="vATP-synt_E"/>
    <property type="match status" value="1"/>
</dbReference>